<dbReference type="Gene3D" id="1.10.630.10">
    <property type="entry name" value="Cytochrome P450"/>
    <property type="match status" value="1"/>
</dbReference>
<proteinExistence type="inferred from homology"/>
<gene>
    <name evidence="7" type="ORF">PG993_008809</name>
</gene>
<dbReference type="InterPro" id="IPR036396">
    <property type="entry name" value="Cyt_P450_sf"/>
</dbReference>
<dbReference type="Proteomes" id="UP001444661">
    <property type="component" value="Unassembled WGS sequence"/>
</dbReference>
<evidence type="ECO:0000256" key="6">
    <source>
        <dbReference type="SAM" id="Phobius"/>
    </source>
</evidence>
<dbReference type="EMBL" id="JAQQWK010000008">
    <property type="protein sequence ID" value="KAK8036195.1"/>
    <property type="molecule type" value="Genomic_DNA"/>
</dbReference>
<keyword evidence="4" id="KW-0408">Iron</keyword>
<keyword evidence="6" id="KW-0812">Transmembrane</keyword>
<feature type="compositionally biased region" description="Low complexity" evidence="5">
    <location>
        <begin position="477"/>
        <end position="487"/>
    </location>
</feature>
<evidence type="ECO:0000256" key="5">
    <source>
        <dbReference type="SAM" id="MobiDB-lite"/>
    </source>
</evidence>
<feature type="region of interest" description="Disordered" evidence="5">
    <location>
        <begin position="476"/>
        <end position="506"/>
    </location>
</feature>
<keyword evidence="2" id="KW-0349">Heme</keyword>
<comment type="caution">
    <text evidence="7">The sequence shown here is derived from an EMBL/GenBank/DDBJ whole genome shotgun (WGS) entry which is preliminary data.</text>
</comment>
<keyword evidence="6" id="KW-0472">Membrane</keyword>
<dbReference type="PRINTS" id="PR00463">
    <property type="entry name" value="EP450I"/>
</dbReference>
<evidence type="ECO:0000313" key="7">
    <source>
        <dbReference type="EMBL" id="KAK8036195.1"/>
    </source>
</evidence>
<dbReference type="InterPro" id="IPR001128">
    <property type="entry name" value="Cyt_P450"/>
</dbReference>
<dbReference type="PANTHER" id="PTHR24305">
    <property type="entry name" value="CYTOCHROME P450"/>
    <property type="match status" value="1"/>
</dbReference>
<evidence type="ECO:0000256" key="4">
    <source>
        <dbReference type="ARBA" id="ARBA00023004"/>
    </source>
</evidence>
<dbReference type="SUPFAM" id="SSF48264">
    <property type="entry name" value="Cytochrome P450"/>
    <property type="match status" value="1"/>
</dbReference>
<evidence type="ECO:0000256" key="1">
    <source>
        <dbReference type="ARBA" id="ARBA00010617"/>
    </source>
</evidence>
<accession>A0ABR1SPE0</accession>
<feature type="transmembrane region" description="Helical" evidence="6">
    <location>
        <begin position="13"/>
        <end position="33"/>
    </location>
</feature>
<dbReference type="PANTHER" id="PTHR24305:SF166">
    <property type="entry name" value="CYTOCHROME P450 12A4, MITOCHONDRIAL-RELATED"/>
    <property type="match status" value="1"/>
</dbReference>
<evidence type="ECO:0000313" key="8">
    <source>
        <dbReference type="Proteomes" id="UP001444661"/>
    </source>
</evidence>
<keyword evidence="3" id="KW-0479">Metal-binding</keyword>
<dbReference type="InterPro" id="IPR002401">
    <property type="entry name" value="Cyt_P450_E_grp-I"/>
</dbReference>
<protein>
    <recommendedName>
        <fullName evidence="9">Cytochrome P450</fullName>
    </recommendedName>
</protein>
<feature type="compositionally biased region" description="Basic residues" evidence="5">
    <location>
        <begin position="488"/>
        <end position="500"/>
    </location>
</feature>
<comment type="similarity">
    <text evidence="1">Belongs to the cytochrome P450 family.</text>
</comment>
<reference evidence="7 8" key="1">
    <citation type="submission" date="2023-01" db="EMBL/GenBank/DDBJ databases">
        <title>Analysis of 21 Apiospora genomes using comparative genomics revels a genus with tremendous synthesis potential of carbohydrate active enzymes and secondary metabolites.</title>
        <authorList>
            <person name="Sorensen T."/>
        </authorList>
    </citation>
    <scope>NUCLEOTIDE SEQUENCE [LARGE SCALE GENOMIC DNA]</scope>
    <source>
        <strain evidence="7 8">CBS 33761</strain>
    </source>
</reference>
<evidence type="ECO:0008006" key="9">
    <source>
        <dbReference type="Google" id="ProtNLM"/>
    </source>
</evidence>
<evidence type="ECO:0000256" key="2">
    <source>
        <dbReference type="ARBA" id="ARBA00022617"/>
    </source>
</evidence>
<keyword evidence="8" id="KW-1185">Reference proteome</keyword>
<sequence>MITLSTLPGAGSLVAPCAVSAGGFLFFCFYYLYIRHLFSPFRKLPSPAQGPLLLRILYEPRLPEIEHWIDTIPNNGLIRYHGLFNREHIFITSPEATKEFLTTSAYKGAQKARKTLNPAFSPANLREWFPTQWKTAIDALSIIPRYTDVDVDYAPEDGPHTPFSGVTSIQVPIAAASIDMVGHFGYGVDFNTIDTMSTSKFGSAAKHSADKKRRFARAFIHMFKTTRHGQLSLEAASIIGPAIALKLPLRAVRTIKGIMGLFYDTIRDIVEDHERAVAQDEKPATTQGRTDLLSLAVRSGALSHADLVEEGVHMTSAGTETLIGTTTWAMHLLSRHPEVQARLRDEVRANIPSPYDKDATQAVAQADLRKLPYLNAVMNEVLRFHSVNGILWRQCVDPAVIAGVPIPQGTTVTFSPWALNRDPRHWGPGARVFDPERWVASPSTGGADHAYSFATFGGGPGAASGRTMRATSCSACSRRMSGGTSSRRWTRSAGRTRGRRLGATLL</sequence>
<dbReference type="Pfam" id="PF00067">
    <property type="entry name" value="p450"/>
    <property type="match status" value="1"/>
</dbReference>
<dbReference type="InterPro" id="IPR050121">
    <property type="entry name" value="Cytochrome_P450_monoxygenase"/>
</dbReference>
<organism evidence="7 8">
    <name type="scientific">Apiospora rasikravindrae</name>
    <dbReference type="NCBI Taxonomy" id="990691"/>
    <lineage>
        <taxon>Eukaryota</taxon>
        <taxon>Fungi</taxon>
        <taxon>Dikarya</taxon>
        <taxon>Ascomycota</taxon>
        <taxon>Pezizomycotina</taxon>
        <taxon>Sordariomycetes</taxon>
        <taxon>Xylariomycetidae</taxon>
        <taxon>Amphisphaeriales</taxon>
        <taxon>Apiosporaceae</taxon>
        <taxon>Apiospora</taxon>
    </lineage>
</organism>
<keyword evidence="6" id="KW-1133">Transmembrane helix</keyword>
<name>A0ABR1SPE0_9PEZI</name>
<evidence type="ECO:0000256" key="3">
    <source>
        <dbReference type="ARBA" id="ARBA00022723"/>
    </source>
</evidence>